<dbReference type="InterPro" id="IPR000792">
    <property type="entry name" value="Tscrpt_reg_LuxR_C"/>
</dbReference>
<feature type="modified residue" description="4-aspartylphosphate" evidence="4">
    <location>
        <position position="89"/>
    </location>
</feature>
<reference evidence="8 9" key="1">
    <citation type="submission" date="2017-11" db="EMBL/GenBank/DDBJ databases">
        <title>Draft genome sequence of Mitsuaria sp. HWN-4.</title>
        <authorList>
            <person name="Gundlapally S.R."/>
        </authorList>
    </citation>
    <scope>NUCLEOTIDE SEQUENCE [LARGE SCALE GENOMIC DNA]</scope>
    <source>
        <strain evidence="8 9">HWN-4</strain>
    </source>
</reference>
<keyword evidence="3" id="KW-0804">Transcription</keyword>
<accession>A0A2G9CA80</accession>
<protein>
    <submittedName>
        <fullName evidence="8">LuxR family transcriptional regulator</fullName>
    </submittedName>
</protein>
<evidence type="ECO:0000256" key="5">
    <source>
        <dbReference type="SAM" id="MobiDB-lite"/>
    </source>
</evidence>
<dbReference type="AlphaFoldDB" id="A0A2G9CA80"/>
<dbReference type="InterPro" id="IPR016032">
    <property type="entry name" value="Sig_transdc_resp-reg_C-effctor"/>
</dbReference>
<evidence type="ECO:0000256" key="4">
    <source>
        <dbReference type="PROSITE-ProRule" id="PRU00169"/>
    </source>
</evidence>
<evidence type="ECO:0000313" key="9">
    <source>
        <dbReference type="Proteomes" id="UP000231501"/>
    </source>
</evidence>
<organism evidence="8 9">
    <name type="scientific">Roseateles chitinivorans</name>
    <dbReference type="NCBI Taxonomy" id="2917965"/>
    <lineage>
        <taxon>Bacteria</taxon>
        <taxon>Pseudomonadati</taxon>
        <taxon>Pseudomonadota</taxon>
        <taxon>Betaproteobacteria</taxon>
        <taxon>Burkholderiales</taxon>
        <taxon>Sphaerotilaceae</taxon>
        <taxon>Roseateles</taxon>
    </lineage>
</organism>
<evidence type="ECO:0000256" key="1">
    <source>
        <dbReference type="ARBA" id="ARBA00023015"/>
    </source>
</evidence>
<dbReference type="Gene3D" id="3.40.50.2300">
    <property type="match status" value="1"/>
</dbReference>
<evidence type="ECO:0000259" key="7">
    <source>
        <dbReference type="PROSITE" id="PS50110"/>
    </source>
</evidence>
<gene>
    <name evidence="8" type="ORF">CS062_09940</name>
</gene>
<dbReference type="GO" id="GO:0006355">
    <property type="term" value="P:regulation of DNA-templated transcription"/>
    <property type="evidence" value="ECO:0007669"/>
    <property type="project" value="InterPro"/>
</dbReference>
<comment type="caution">
    <text evidence="8">The sequence shown here is derived from an EMBL/GenBank/DDBJ whole genome shotgun (WGS) entry which is preliminary data.</text>
</comment>
<dbReference type="GO" id="GO:0003677">
    <property type="term" value="F:DNA binding"/>
    <property type="evidence" value="ECO:0007669"/>
    <property type="project" value="UniProtKB-KW"/>
</dbReference>
<dbReference type="GO" id="GO:0000160">
    <property type="term" value="P:phosphorelay signal transduction system"/>
    <property type="evidence" value="ECO:0007669"/>
    <property type="project" value="InterPro"/>
</dbReference>
<dbReference type="Pfam" id="PF00196">
    <property type="entry name" value="GerE"/>
    <property type="match status" value="1"/>
</dbReference>
<keyword evidence="9" id="KW-1185">Reference proteome</keyword>
<dbReference type="PROSITE" id="PS50110">
    <property type="entry name" value="RESPONSE_REGULATORY"/>
    <property type="match status" value="1"/>
</dbReference>
<dbReference type="PRINTS" id="PR00038">
    <property type="entry name" value="HTHLUXR"/>
</dbReference>
<dbReference type="SUPFAM" id="SSF52172">
    <property type="entry name" value="CheY-like"/>
    <property type="match status" value="1"/>
</dbReference>
<dbReference type="SMART" id="SM00421">
    <property type="entry name" value="HTH_LUXR"/>
    <property type="match status" value="1"/>
</dbReference>
<evidence type="ECO:0000259" key="6">
    <source>
        <dbReference type="PROSITE" id="PS50043"/>
    </source>
</evidence>
<dbReference type="EMBL" id="PEOG01000022">
    <property type="protein sequence ID" value="PIM53336.1"/>
    <property type="molecule type" value="Genomic_DNA"/>
</dbReference>
<evidence type="ECO:0000256" key="2">
    <source>
        <dbReference type="ARBA" id="ARBA00023125"/>
    </source>
</evidence>
<dbReference type="SUPFAM" id="SSF46894">
    <property type="entry name" value="C-terminal effector domain of the bipartite response regulators"/>
    <property type="match status" value="1"/>
</dbReference>
<feature type="region of interest" description="Disordered" evidence="5">
    <location>
        <begin position="1"/>
        <end position="25"/>
    </location>
</feature>
<proteinExistence type="predicted"/>
<keyword evidence="1" id="KW-0805">Transcription regulation</keyword>
<keyword evidence="2" id="KW-0238">DNA-binding</keyword>
<evidence type="ECO:0000256" key="3">
    <source>
        <dbReference type="ARBA" id="ARBA00023163"/>
    </source>
</evidence>
<dbReference type="InterPro" id="IPR011006">
    <property type="entry name" value="CheY-like_superfamily"/>
</dbReference>
<dbReference type="PANTHER" id="PTHR44688:SF16">
    <property type="entry name" value="DNA-BINDING TRANSCRIPTIONAL ACTIVATOR DEVR_DOSR"/>
    <property type="match status" value="1"/>
</dbReference>
<feature type="domain" description="HTH luxR-type" evidence="6">
    <location>
        <begin position="176"/>
        <end position="241"/>
    </location>
</feature>
<keyword evidence="4" id="KW-0597">Phosphoprotein</keyword>
<evidence type="ECO:0000313" key="8">
    <source>
        <dbReference type="EMBL" id="PIM53336.1"/>
    </source>
</evidence>
<feature type="domain" description="Response regulatory" evidence="7">
    <location>
        <begin position="40"/>
        <end position="160"/>
    </location>
</feature>
<sequence>MSAATAPSYPCARGRRSARGPQDRVERTPAVFHAAFARIQVRVAHSDPVVAAGLASLLSREGDIDILDDRIELPGATRAGRRTDVVIADYARAMALAALRASEAPGRSAVPGATPAPRVMVLTAHDREQDVRSALEAGVDGYVELGCASQELVAGVRHLARGSRYLSALAARRVADSMSRCRLTGRERQVLRLVADGKSNKAIALALDISAGTVKTHMKGILGKLAAATRTQAATIARERGLLTADSAVL</sequence>
<name>A0A2G9CA80_9BURK</name>
<dbReference type="Proteomes" id="UP000231501">
    <property type="component" value="Unassembled WGS sequence"/>
</dbReference>
<dbReference type="CDD" id="cd06170">
    <property type="entry name" value="LuxR_C_like"/>
    <property type="match status" value="1"/>
</dbReference>
<dbReference type="InterPro" id="IPR001789">
    <property type="entry name" value="Sig_transdc_resp-reg_receiver"/>
</dbReference>
<dbReference type="PROSITE" id="PS50043">
    <property type="entry name" value="HTH_LUXR_2"/>
    <property type="match status" value="1"/>
</dbReference>
<dbReference type="PANTHER" id="PTHR44688">
    <property type="entry name" value="DNA-BINDING TRANSCRIPTIONAL ACTIVATOR DEVR_DOSR"/>
    <property type="match status" value="1"/>
</dbReference>